<dbReference type="EMBL" id="GBRH01215878">
    <property type="protein sequence ID" value="JAD82017.1"/>
    <property type="molecule type" value="Transcribed_RNA"/>
</dbReference>
<accession>A0A0A9DE44</accession>
<reference evidence="3" key="2">
    <citation type="journal article" date="2015" name="Data Brief">
        <title>Shoot transcriptome of the giant reed, Arundo donax.</title>
        <authorList>
            <person name="Barrero R.A."/>
            <person name="Guerrero F.D."/>
            <person name="Moolhuijzen P."/>
            <person name="Goolsby J.A."/>
            <person name="Tidwell J."/>
            <person name="Bellgard S.E."/>
            <person name="Bellgard M.I."/>
        </authorList>
    </citation>
    <scope>NUCLEOTIDE SEQUENCE</scope>
    <source>
        <tissue evidence="3">Shoot tissue taken approximately 20 cm above the soil surface</tissue>
    </source>
</reference>
<organism evidence="3">
    <name type="scientific">Arundo donax</name>
    <name type="common">Giant reed</name>
    <name type="synonym">Donax arundinaceus</name>
    <dbReference type="NCBI Taxonomy" id="35708"/>
    <lineage>
        <taxon>Eukaryota</taxon>
        <taxon>Viridiplantae</taxon>
        <taxon>Streptophyta</taxon>
        <taxon>Embryophyta</taxon>
        <taxon>Tracheophyta</taxon>
        <taxon>Spermatophyta</taxon>
        <taxon>Magnoliopsida</taxon>
        <taxon>Liliopsida</taxon>
        <taxon>Poales</taxon>
        <taxon>Poaceae</taxon>
        <taxon>PACMAD clade</taxon>
        <taxon>Arundinoideae</taxon>
        <taxon>Arundineae</taxon>
        <taxon>Arundo</taxon>
    </lineage>
</organism>
<evidence type="ECO:0000313" key="3">
    <source>
        <dbReference type="EMBL" id="JAD82017.1"/>
    </source>
</evidence>
<name>A0A0A9DE44_ARUDO</name>
<keyword evidence="2" id="KW-0732">Signal</keyword>
<feature type="compositionally biased region" description="Gly residues" evidence="1">
    <location>
        <begin position="363"/>
        <end position="373"/>
    </location>
</feature>
<feature type="region of interest" description="Disordered" evidence="1">
    <location>
        <begin position="353"/>
        <end position="398"/>
    </location>
</feature>
<dbReference type="AlphaFoldDB" id="A0A0A9DE44"/>
<evidence type="ECO:0000256" key="2">
    <source>
        <dbReference type="SAM" id="SignalP"/>
    </source>
</evidence>
<proteinExistence type="predicted"/>
<protein>
    <submittedName>
        <fullName evidence="3">Uncharacterized protein</fullName>
    </submittedName>
</protein>
<feature type="signal peptide" evidence="2">
    <location>
        <begin position="1"/>
        <end position="24"/>
    </location>
</feature>
<feature type="chain" id="PRO_5002044918" evidence="2">
    <location>
        <begin position="25"/>
        <end position="398"/>
    </location>
</feature>
<sequence>MPVLRRHELLALLLLHFTKCPTTSSTTRRTRPPARLNCVAPEDLRPHGLGALTKVRLPHAGGDHPLRRCLGVDDAQHVVHRRRDVLRRLQAAPFLHLEAEGVERHRVERGDDVEVQHGEPERLHPRQQLEQLPRPPRRHHAEAGVRVHHDAHLHVRRRGGAARLLRAAAGLHAHAVLIPRRRVAPHVLRVPEEPRERGRRLLASCRCRGLLGGHGAAAVARRITSWRRRRVVALCRRVFAASLLRHLQRALLRLEGLQLLLELLHEIDGAADDGRLVAPVDVRLRHERPEHGEVLVHLAPAVALDGNVGHPLALQVLPVLHAPHPPPPLPPPLLHPALPLRLRHLRRRRHRRRIAEEAEAPARGGGARGGGVEGVVDEDVAAGRAQSLQRHVDAPAGL</sequence>
<evidence type="ECO:0000256" key="1">
    <source>
        <dbReference type="SAM" id="MobiDB-lite"/>
    </source>
</evidence>
<reference evidence="3" key="1">
    <citation type="submission" date="2014-09" db="EMBL/GenBank/DDBJ databases">
        <authorList>
            <person name="Magalhaes I.L.F."/>
            <person name="Oliveira U."/>
            <person name="Santos F.R."/>
            <person name="Vidigal T.H.D.A."/>
            <person name="Brescovit A.D."/>
            <person name="Santos A.J."/>
        </authorList>
    </citation>
    <scope>NUCLEOTIDE SEQUENCE</scope>
    <source>
        <tissue evidence="3">Shoot tissue taken approximately 20 cm above the soil surface</tissue>
    </source>
</reference>